<dbReference type="OrthoDB" id="10307435at2759"/>
<dbReference type="RefSeq" id="XP_016587664.1">
    <property type="nucleotide sequence ID" value="XM_016735477.1"/>
</dbReference>
<evidence type="ECO:0000256" key="1">
    <source>
        <dbReference type="SAM" id="MobiDB-lite"/>
    </source>
</evidence>
<reference evidence="2 3" key="1">
    <citation type="journal article" date="2014" name="BMC Genomics">
        <title>Comparative genomics of the major fungal agents of human and animal Sporotrichosis: Sporothrix schenckii and Sporothrix brasiliensis.</title>
        <authorList>
            <person name="Teixeira M.M."/>
            <person name="de Almeida L.G."/>
            <person name="Kubitschek-Barreira P."/>
            <person name="Alves F.L."/>
            <person name="Kioshima E.S."/>
            <person name="Abadio A.K."/>
            <person name="Fernandes L."/>
            <person name="Derengowski L.S."/>
            <person name="Ferreira K.S."/>
            <person name="Souza R.C."/>
            <person name="Ruiz J.C."/>
            <person name="de Andrade N.C."/>
            <person name="Paes H.C."/>
            <person name="Nicola A.M."/>
            <person name="Albuquerque P."/>
            <person name="Gerber A.L."/>
            <person name="Martins V.P."/>
            <person name="Peconick L.D."/>
            <person name="Neto A.V."/>
            <person name="Chaucanez C.B."/>
            <person name="Silva P.A."/>
            <person name="Cunha O.L."/>
            <person name="de Oliveira F.F."/>
            <person name="dos Santos T.C."/>
            <person name="Barros A.L."/>
            <person name="Soares M.A."/>
            <person name="de Oliveira L.M."/>
            <person name="Marini M.M."/>
            <person name="Villalobos-Duno H."/>
            <person name="Cunha M.M."/>
            <person name="de Hoog S."/>
            <person name="da Silveira J.F."/>
            <person name="Henrissat B."/>
            <person name="Nino-Vega G.A."/>
            <person name="Cisalpino P.S."/>
            <person name="Mora-Montes H.M."/>
            <person name="Almeida S.R."/>
            <person name="Stajich J.E."/>
            <person name="Lopes-Bezerra L.M."/>
            <person name="Vasconcelos A.T."/>
            <person name="Felipe M.S."/>
        </authorList>
    </citation>
    <scope>NUCLEOTIDE SEQUENCE [LARGE SCALE GENOMIC DNA]</scope>
    <source>
        <strain evidence="2 3">1099-18</strain>
    </source>
</reference>
<evidence type="ECO:0000313" key="2">
    <source>
        <dbReference type="EMBL" id="KJR84988.1"/>
    </source>
</evidence>
<comment type="caution">
    <text evidence="2">The sequence shown here is derived from an EMBL/GenBank/DDBJ whole genome shotgun (WGS) entry which is preliminary data.</text>
</comment>
<dbReference type="InterPro" id="IPR032675">
    <property type="entry name" value="LRR_dom_sf"/>
</dbReference>
<gene>
    <name evidence="2" type="ORF">SPSK_08891</name>
</gene>
<dbReference type="EMBL" id="AXCR01000007">
    <property type="protein sequence ID" value="KJR84988.1"/>
    <property type="molecule type" value="Genomic_DNA"/>
</dbReference>
<name>A0A0F2M5L9_SPOSC</name>
<reference evidence="2 3" key="2">
    <citation type="journal article" date="2015" name="Eukaryot. Cell">
        <title>Asexual propagation of a virulent clone complex in a human and feline outbreak of sporotrichosis.</title>
        <authorList>
            <person name="Teixeira Mde M."/>
            <person name="Rodrigues A.M."/>
            <person name="Tsui C.K."/>
            <person name="de Almeida L.G."/>
            <person name="Van Diepeningen A.D."/>
            <person name="van den Ende B.G."/>
            <person name="Fernandes G.F."/>
            <person name="Kano R."/>
            <person name="Hamelin R.C."/>
            <person name="Lopes-Bezerra L.M."/>
            <person name="Vasconcelos A.T."/>
            <person name="de Hoog S."/>
            <person name="de Camargo Z.P."/>
            <person name="Felipe M.S."/>
        </authorList>
    </citation>
    <scope>NUCLEOTIDE SEQUENCE [LARGE SCALE GENOMIC DNA]</scope>
    <source>
        <strain evidence="2 3">1099-18</strain>
    </source>
</reference>
<evidence type="ECO:0000313" key="3">
    <source>
        <dbReference type="Proteomes" id="UP000033710"/>
    </source>
</evidence>
<accession>A0A0F2M5L9</accession>
<dbReference type="VEuPathDB" id="FungiDB:SPSK_08891"/>
<dbReference type="Gene3D" id="3.80.10.10">
    <property type="entry name" value="Ribonuclease Inhibitor"/>
    <property type="match status" value="1"/>
</dbReference>
<organism evidence="2 3">
    <name type="scientific">Sporothrix schenckii 1099-18</name>
    <dbReference type="NCBI Taxonomy" id="1397361"/>
    <lineage>
        <taxon>Eukaryota</taxon>
        <taxon>Fungi</taxon>
        <taxon>Dikarya</taxon>
        <taxon>Ascomycota</taxon>
        <taxon>Pezizomycotina</taxon>
        <taxon>Sordariomycetes</taxon>
        <taxon>Sordariomycetidae</taxon>
        <taxon>Ophiostomatales</taxon>
        <taxon>Ophiostomataceae</taxon>
        <taxon>Sporothrix</taxon>
    </lineage>
</organism>
<dbReference type="GeneID" id="27670754"/>
<proteinExistence type="predicted"/>
<dbReference type="AlphaFoldDB" id="A0A0F2M5L9"/>
<sequence>MAPPAPPMSRLDTLPLELLREVFDYAFAGGDDDLEFDVNDCYPIDRDYANLVKLAQDEESSPTIRAMAVEQQHRIISLMLSQTPKTAVDAVTNMTNHLQNSWQNGGSVRLLHLRRNPLPDAVDEMSDELLGTFDEMSDELPEGLDEMIGELPDASDAIMDELLDASDEMSDGNEGSEGGDDNNDASRSSASTSDGDIVAAGILGLLHTTPGLTRLVATIPGLGQALAAGADADPPLFLGRLRRLELYEPHTDPAATNTAVLDTNGALLRGCPGLSMLRLQGFCGVVSSTLAPASSSQAARMQSLRWLDLVGCYIPAAGLYKILDLIGPQMSSLTVELLRWTCRPSQAEDDAQRRRMFTTYDLLDALVSRGATTSLRTLDLQRKNFPVAVAAMAAGHDDPHEVHEDAGAINRLGPSVMDLLPAFSALTHLVVSIDVLDWRTVDAGIVDFAATRAVAGALVAQLPPNLIALTVMPALREDDFMLDVLLFEHTHSDNDDMSLVCPGWWPRRQALMQALMAATRGNGGGDGGGSNNNNNNSTPHLSQLASIAIPHAYDTIENEMVAYPAAATALNDNDQAPTPHTVNMFGRFATQVLALGPADQTTVLRWKNGIVLHTYVL</sequence>
<dbReference type="KEGG" id="ssck:SPSK_08891"/>
<dbReference type="Proteomes" id="UP000033710">
    <property type="component" value="Unassembled WGS sequence"/>
</dbReference>
<protein>
    <submittedName>
        <fullName evidence="2">Uncharacterized protein</fullName>
    </submittedName>
</protein>
<feature type="region of interest" description="Disordered" evidence="1">
    <location>
        <begin position="167"/>
        <end position="192"/>
    </location>
</feature>